<feature type="signal peptide" evidence="2">
    <location>
        <begin position="1"/>
        <end position="30"/>
    </location>
</feature>
<evidence type="ECO:0000259" key="3">
    <source>
        <dbReference type="Pfam" id="PF02190"/>
    </source>
</evidence>
<feature type="region of interest" description="Disordered" evidence="1">
    <location>
        <begin position="177"/>
        <end position="200"/>
    </location>
</feature>
<dbReference type="KEGG" id="pti:PHATRDRAFT_48435"/>
<evidence type="ECO:0000313" key="4">
    <source>
        <dbReference type="EMBL" id="EEC45704.1"/>
    </source>
</evidence>
<dbReference type="eggNOG" id="ENOG502S8AA">
    <property type="taxonomic scope" value="Eukaryota"/>
</dbReference>
<feature type="compositionally biased region" description="Basic and acidic residues" evidence="1">
    <location>
        <begin position="348"/>
        <end position="366"/>
    </location>
</feature>
<dbReference type="HOGENOM" id="CLU_508542_0_0_1"/>
<dbReference type="GeneID" id="7203615"/>
<reference evidence="4 5" key="1">
    <citation type="journal article" date="2008" name="Nature">
        <title>The Phaeodactylum genome reveals the evolutionary history of diatom genomes.</title>
        <authorList>
            <person name="Bowler C."/>
            <person name="Allen A.E."/>
            <person name="Badger J.H."/>
            <person name="Grimwood J."/>
            <person name="Jabbari K."/>
            <person name="Kuo A."/>
            <person name="Maheswari U."/>
            <person name="Martens C."/>
            <person name="Maumus F."/>
            <person name="Otillar R.P."/>
            <person name="Rayko E."/>
            <person name="Salamov A."/>
            <person name="Vandepoele K."/>
            <person name="Beszteri B."/>
            <person name="Gruber A."/>
            <person name="Heijde M."/>
            <person name="Katinka M."/>
            <person name="Mock T."/>
            <person name="Valentin K."/>
            <person name="Verret F."/>
            <person name="Berges J.A."/>
            <person name="Brownlee C."/>
            <person name="Cadoret J.P."/>
            <person name="Chiovitti A."/>
            <person name="Choi C.J."/>
            <person name="Coesel S."/>
            <person name="De Martino A."/>
            <person name="Detter J.C."/>
            <person name="Durkin C."/>
            <person name="Falciatore A."/>
            <person name="Fournet J."/>
            <person name="Haruta M."/>
            <person name="Huysman M.J."/>
            <person name="Jenkins B.D."/>
            <person name="Jiroutova K."/>
            <person name="Jorgensen R.E."/>
            <person name="Joubert Y."/>
            <person name="Kaplan A."/>
            <person name="Kroger N."/>
            <person name="Kroth P.G."/>
            <person name="La Roche J."/>
            <person name="Lindquist E."/>
            <person name="Lommer M."/>
            <person name="Martin-Jezequel V."/>
            <person name="Lopez P.J."/>
            <person name="Lucas S."/>
            <person name="Mangogna M."/>
            <person name="McGinnis K."/>
            <person name="Medlin L.K."/>
            <person name="Montsant A."/>
            <person name="Oudot-Le Secq M.P."/>
            <person name="Napoli C."/>
            <person name="Obornik M."/>
            <person name="Parker M.S."/>
            <person name="Petit J.L."/>
            <person name="Porcel B.M."/>
            <person name="Poulsen N."/>
            <person name="Robison M."/>
            <person name="Rychlewski L."/>
            <person name="Rynearson T.A."/>
            <person name="Schmutz J."/>
            <person name="Shapiro H."/>
            <person name="Siaut M."/>
            <person name="Stanley M."/>
            <person name="Sussman M.R."/>
            <person name="Taylor A.R."/>
            <person name="Vardi A."/>
            <person name="von Dassow P."/>
            <person name="Vyverman W."/>
            <person name="Willis A."/>
            <person name="Wyrwicz L.S."/>
            <person name="Rokhsar D.S."/>
            <person name="Weissenbach J."/>
            <person name="Armbrust E.V."/>
            <person name="Green B.R."/>
            <person name="Van de Peer Y."/>
            <person name="Grigoriev I.V."/>
        </authorList>
    </citation>
    <scope>NUCLEOTIDE SEQUENCE [LARGE SCALE GENOMIC DNA]</scope>
    <source>
        <strain evidence="4 5">CCAP 1055/1</strain>
    </source>
</reference>
<accession>B7G745</accession>
<keyword evidence="5" id="KW-1185">Reference proteome</keyword>
<feature type="domain" description="Lon N-terminal" evidence="3">
    <location>
        <begin position="127"/>
        <end position="260"/>
    </location>
</feature>
<sequence length="536" mass="60109">MKTPLDSAIRRRVAILGALWLASRPLLATAAWLGPPQSLCPSTLPSATSVPECRRRIPTALHDSNEAPDEEGRKRQRMELVRSLQGSFYHTATRERPAAAYHRPTGRVHNLPLWRVGWNEALGRTNVLNVHEAMYTNMFEHVLHQEPPWYVGHLYLPQGSRNIKSPAHALRDWESLEPTLASPSTKTTAPHASNRDMDNDDWNEQSSVLGALLRIVDYRRMGDGRLLLLIQALERFVVTDVIQTLPYSVANVQIVPDLEEVDADVDWIGKESESSRTVPWARGEAVRESFDRWHRYEYDAETVLPLPVAAELSTGAVLGTALRQVLPHARYARDTNVAALALERLPDRPSIEHTEPTPESLVHDSAHGLAPTPSSHCTLEQRLLQKGILREPFLNEELQALTLDDLERRLWIVLDSYFKTSRAPLSSHLLGLLPPEITSWPKGFVLQHVCHAMQANTDHDGGDATDTNKFVHAVSIDYPKDRRQKRLSYTAASLLEDPHDGAATTALRRLLLACPTTKSRLCYVLQILEGTCGAFQ</sequence>
<evidence type="ECO:0000313" key="5">
    <source>
        <dbReference type="Proteomes" id="UP000000759"/>
    </source>
</evidence>
<dbReference type="InParanoid" id="B7G745"/>
<dbReference type="InterPro" id="IPR046336">
    <property type="entry name" value="Lon_prtase_N_sf"/>
</dbReference>
<feature type="chain" id="PRO_5002853047" description="Lon N-terminal domain-containing protein" evidence="2">
    <location>
        <begin position="31"/>
        <end position="536"/>
    </location>
</feature>
<evidence type="ECO:0000256" key="1">
    <source>
        <dbReference type="SAM" id="MobiDB-lite"/>
    </source>
</evidence>
<dbReference type="InterPro" id="IPR003111">
    <property type="entry name" value="Lon_prtase_N"/>
</dbReference>
<dbReference type="InterPro" id="IPR015947">
    <property type="entry name" value="PUA-like_sf"/>
</dbReference>
<dbReference type="PaxDb" id="2850-Phatr48435"/>
<proteinExistence type="predicted"/>
<dbReference type="Pfam" id="PF02190">
    <property type="entry name" value="LON_substr_bdg"/>
    <property type="match status" value="1"/>
</dbReference>
<dbReference type="PANTHER" id="PTHR46732:SF8">
    <property type="entry name" value="ATP-DEPENDENT PROTEASE LA (LON) DOMAIN PROTEIN"/>
    <property type="match status" value="1"/>
</dbReference>
<name>B7G745_PHATC</name>
<evidence type="ECO:0000256" key="2">
    <source>
        <dbReference type="SAM" id="SignalP"/>
    </source>
</evidence>
<keyword evidence="2" id="KW-0732">Signal</keyword>
<dbReference type="RefSeq" id="XP_002182968.1">
    <property type="nucleotide sequence ID" value="XM_002182932.1"/>
</dbReference>
<dbReference type="EMBL" id="CM000619">
    <property type="protein sequence ID" value="EEC45704.1"/>
    <property type="molecule type" value="Genomic_DNA"/>
</dbReference>
<protein>
    <recommendedName>
        <fullName evidence="3">Lon N-terminal domain-containing protein</fullName>
    </recommendedName>
</protein>
<dbReference type="SUPFAM" id="SSF88697">
    <property type="entry name" value="PUA domain-like"/>
    <property type="match status" value="1"/>
</dbReference>
<dbReference type="Proteomes" id="UP000000759">
    <property type="component" value="Chromosome 17"/>
</dbReference>
<feature type="compositionally biased region" description="Polar residues" evidence="1">
    <location>
        <begin position="181"/>
        <end position="191"/>
    </location>
</feature>
<organism evidence="4 5">
    <name type="scientific">Phaeodactylum tricornutum (strain CCAP 1055/1)</name>
    <dbReference type="NCBI Taxonomy" id="556484"/>
    <lineage>
        <taxon>Eukaryota</taxon>
        <taxon>Sar</taxon>
        <taxon>Stramenopiles</taxon>
        <taxon>Ochrophyta</taxon>
        <taxon>Bacillariophyta</taxon>
        <taxon>Bacillariophyceae</taxon>
        <taxon>Bacillariophycidae</taxon>
        <taxon>Naviculales</taxon>
        <taxon>Phaeodactylaceae</taxon>
        <taxon>Phaeodactylum</taxon>
    </lineage>
</organism>
<dbReference type="PANTHER" id="PTHR46732">
    <property type="entry name" value="ATP-DEPENDENT PROTEASE LA (LON) DOMAIN PROTEIN"/>
    <property type="match status" value="1"/>
</dbReference>
<dbReference type="OMA" id="NCLNVHE"/>
<reference evidence="5" key="2">
    <citation type="submission" date="2008-08" db="EMBL/GenBank/DDBJ databases">
        <authorList>
            <consortium name="Diatom Consortium"/>
            <person name="Grigoriev I."/>
            <person name="Grimwood J."/>
            <person name="Kuo A."/>
            <person name="Otillar R.P."/>
            <person name="Salamov A."/>
            <person name="Detter J.C."/>
            <person name="Lindquist E."/>
            <person name="Shapiro H."/>
            <person name="Lucas S."/>
            <person name="Glavina del Rio T."/>
            <person name="Pitluck S."/>
            <person name="Rokhsar D."/>
            <person name="Bowler C."/>
        </authorList>
    </citation>
    <scope>GENOME REANNOTATION</scope>
    <source>
        <strain evidence="5">CCAP 1055/1</strain>
    </source>
</reference>
<feature type="region of interest" description="Disordered" evidence="1">
    <location>
        <begin position="348"/>
        <end position="374"/>
    </location>
</feature>
<dbReference type="OrthoDB" id="45003at2759"/>
<dbReference type="AlphaFoldDB" id="B7G745"/>
<dbReference type="Gene3D" id="2.30.130.40">
    <property type="entry name" value="LON domain-like"/>
    <property type="match status" value="1"/>
</dbReference>
<gene>
    <name evidence="4" type="ORF">PHATRDRAFT_48435</name>
</gene>